<evidence type="ECO:0000256" key="2">
    <source>
        <dbReference type="ARBA" id="ARBA00022475"/>
    </source>
</evidence>
<dbReference type="GO" id="GO:0009103">
    <property type="term" value="P:lipopolysaccharide biosynthetic process"/>
    <property type="evidence" value="ECO:0007669"/>
    <property type="project" value="UniProtKB-ARBA"/>
</dbReference>
<evidence type="ECO:0000256" key="1">
    <source>
        <dbReference type="ARBA" id="ARBA00004651"/>
    </source>
</evidence>
<feature type="transmembrane region" description="Helical" evidence="8">
    <location>
        <begin position="120"/>
        <end position="137"/>
    </location>
</feature>
<sequence length="463" mass="53106">MFAYGTLNPNFFAYPTLPFYINFLAIGPYYIIGKLFGTINTTYDIQSLIFLSMGTAKTMQPGLFLLIRSISAFFGIGCILLTYAIANRLYKDRSIGIYSALAVACCPTIILLSKTITPDIFATFFVLVTLYFSISILEEGKPWQYIISGLFLGFTGSCKYNAVLIGIVIPAAHFLRTGVSGWKDLNLYKAVACSVLGFLFTTPYAYIEKNIFLFQLQSEAIHYSTEHPGMEGNTFSWYISYLWENLNFLFPFAILQIFIGLYRKNKETILLSAFVILYLGFVSTFTVRNDRTILPIIPNLLLLSFLFFRTAFQWIQSRSTKFSSASKWISLLPLGFILPLVISSVTIDMNLYSPKARNEARVWIEAEIPKNSKIALENYSPFVDPTSYKVSAFGNLSENTFDWYIKNEFDFLVLSTASFERYYKNPSKYPDKIKRYDEIFKSFTLIKNFSDKKEEIRIYQNKK</sequence>
<feature type="transmembrane region" description="Helical" evidence="8">
    <location>
        <begin position="293"/>
        <end position="316"/>
    </location>
</feature>
<evidence type="ECO:0000313" key="11">
    <source>
        <dbReference type="Proteomes" id="UP000232196"/>
    </source>
</evidence>
<keyword evidence="11" id="KW-1185">Reference proteome</keyword>
<feature type="transmembrane region" description="Helical" evidence="8">
    <location>
        <begin position="95"/>
        <end position="113"/>
    </location>
</feature>
<feature type="transmembrane region" description="Helical" evidence="8">
    <location>
        <begin position="328"/>
        <end position="347"/>
    </location>
</feature>
<evidence type="ECO:0000259" key="9">
    <source>
        <dbReference type="Pfam" id="PF13231"/>
    </source>
</evidence>
<feature type="transmembrane region" description="Helical" evidence="8">
    <location>
        <begin position="63"/>
        <end position="83"/>
    </location>
</feature>
<accession>A0A2M9XGG4</accession>
<feature type="transmembrane region" description="Helical" evidence="8">
    <location>
        <begin position="269"/>
        <end position="287"/>
    </location>
</feature>
<evidence type="ECO:0000256" key="8">
    <source>
        <dbReference type="SAM" id="Phobius"/>
    </source>
</evidence>
<keyword evidence="4" id="KW-0808">Transferase</keyword>
<evidence type="ECO:0000256" key="4">
    <source>
        <dbReference type="ARBA" id="ARBA00022679"/>
    </source>
</evidence>
<evidence type="ECO:0000256" key="6">
    <source>
        <dbReference type="ARBA" id="ARBA00022989"/>
    </source>
</evidence>
<keyword evidence="7 8" id="KW-0472">Membrane</keyword>
<keyword evidence="3" id="KW-0328">Glycosyltransferase</keyword>
<proteinExistence type="predicted"/>
<dbReference type="Proteomes" id="UP000232196">
    <property type="component" value="Unassembled WGS sequence"/>
</dbReference>
<feature type="transmembrane region" description="Helical" evidence="8">
    <location>
        <begin position="143"/>
        <end position="175"/>
    </location>
</feature>
<evidence type="ECO:0000256" key="5">
    <source>
        <dbReference type="ARBA" id="ARBA00022692"/>
    </source>
</evidence>
<comment type="subcellular location">
    <subcellularLocation>
        <location evidence="1">Cell membrane</location>
        <topology evidence="1">Multi-pass membrane protein</topology>
    </subcellularLocation>
</comment>
<dbReference type="EMBL" id="NPDN01000002">
    <property type="protein sequence ID" value="PJZ26785.1"/>
    <property type="molecule type" value="Genomic_DNA"/>
</dbReference>
<protein>
    <recommendedName>
        <fullName evidence="9">Glycosyltransferase RgtA/B/C/D-like domain-containing protein</fullName>
    </recommendedName>
</protein>
<reference evidence="10 11" key="1">
    <citation type="submission" date="2017-07" db="EMBL/GenBank/DDBJ databases">
        <title>Leptospira spp. isolated from tropical soils.</title>
        <authorList>
            <person name="Thibeaux R."/>
            <person name="Iraola G."/>
            <person name="Ferres I."/>
            <person name="Bierque E."/>
            <person name="Girault D."/>
            <person name="Soupe-Gilbert M.-E."/>
            <person name="Picardeau M."/>
            <person name="Goarant C."/>
        </authorList>
    </citation>
    <scope>NUCLEOTIDE SEQUENCE [LARGE SCALE GENOMIC DNA]</scope>
    <source>
        <strain evidence="10 11">MCA1-C-A1</strain>
    </source>
</reference>
<dbReference type="InterPro" id="IPR050297">
    <property type="entry name" value="LipidA_mod_glycosyltrf_83"/>
</dbReference>
<dbReference type="InterPro" id="IPR038731">
    <property type="entry name" value="RgtA/B/C-like"/>
</dbReference>
<feature type="transmembrane region" description="Helical" evidence="8">
    <location>
        <begin position="238"/>
        <end position="262"/>
    </location>
</feature>
<dbReference type="PANTHER" id="PTHR33908:SF11">
    <property type="entry name" value="MEMBRANE PROTEIN"/>
    <property type="match status" value="1"/>
</dbReference>
<evidence type="ECO:0000313" key="10">
    <source>
        <dbReference type="EMBL" id="PJZ26785.1"/>
    </source>
</evidence>
<dbReference type="Pfam" id="PF13231">
    <property type="entry name" value="PMT_2"/>
    <property type="match status" value="1"/>
</dbReference>
<gene>
    <name evidence="10" type="ORF">CH357_04655</name>
</gene>
<keyword evidence="2" id="KW-1003">Cell membrane</keyword>
<dbReference type="AlphaFoldDB" id="A0A2M9XGG4"/>
<dbReference type="OrthoDB" id="139612at2"/>
<keyword evidence="6 8" id="KW-1133">Transmembrane helix</keyword>
<dbReference type="PANTHER" id="PTHR33908">
    <property type="entry name" value="MANNOSYLTRANSFERASE YKCB-RELATED"/>
    <property type="match status" value="1"/>
</dbReference>
<feature type="transmembrane region" description="Helical" evidence="8">
    <location>
        <begin position="12"/>
        <end position="32"/>
    </location>
</feature>
<dbReference type="GO" id="GO:0016763">
    <property type="term" value="F:pentosyltransferase activity"/>
    <property type="evidence" value="ECO:0007669"/>
    <property type="project" value="TreeGrafter"/>
</dbReference>
<evidence type="ECO:0000256" key="3">
    <source>
        <dbReference type="ARBA" id="ARBA00022676"/>
    </source>
</evidence>
<evidence type="ECO:0000256" key="7">
    <source>
        <dbReference type="ARBA" id="ARBA00023136"/>
    </source>
</evidence>
<name>A0A2M9XGG4_9LEPT</name>
<feature type="domain" description="Glycosyltransferase RgtA/B/C/D-like" evidence="9">
    <location>
        <begin position="67"/>
        <end position="205"/>
    </location>
</feature>
<feature type="transmembrane region" description="Helical" evidence="8">
    <location>
        <begin position="187"/>
        <end position="207"/>
    </location>
</feature>
<dbReference type="GO" id="GO:0005886">
    <property type="term" value="C:plasma membrane"/>
    <property type="evidence" value="ECO:0007669"/>
    <property type="project" value="UniProtKB-SubCell"/>
</dbReference>
<comment type="caution">
    <text evidence="10">The sequence shown here is derived from an EMBL/GenBank/DDBJ whole genome shotgun (WGS) entry which is preliminary data.</text>
</comment>
<organism evidence="10 11">
    <name type="scientific">Leptospira hartskeerlii</name>
    <dbReference type="NCBI Taxonomy" id="2023177"/>
    <lineage>
        <taxon>Bacteria</taxon>
        <taxon>Pseudomonadati</taxon>
        <taxon>Spirochaetota</taxon>
        <taxon>Spirochaetia</taxon>
        <taxon>Leptospirales</taxon>
        <taxon>Leptospiraceae</taxon>
        <taxon>Leptospira</taxon>
    </lineage>
</organism>
<keyword evidence="5 8" id="KW-0812">Transmembrane</keyword>
<dbReference type="RefSeq" id="WP_100705584.1">
    <property type="nucleotide sequence ID" value="NZ_NPDL01000002.1"/>
</dbReference>